<dbReference type="AlphaFoldDB" id="V5Z3Z9"/>
<evidence type="ECO:0000313" key="1">
    <source>
        <dbReference type="EMBL" id="CCG85992.1"/>
    </source>
</evidence>
<comment type="caution">
    <text evidence="1">The sequence shown here is derived from an EMBL/GenBank/DDBJ whole genome shotgun (WGS) entry which is preliminary data.</text>
</comment>
<keyword evidence="2" id="KW-1185">Reference proteome</keyword>
<organism evidence="1 2">
    <name type="scientific">Erwinia piriflorinigrans CFBP 5888</name>
    <dbReference type="NCBI Taxonomy" id="1161919"/>
    <lineage>
        <taxon>Bacteria</taxon>
        <taxon>Pseudomonadati</taxon>
        <taxon>Pseudomonadota</taxon>
        <taxon>Gammaproteobacteria</taxon>
        <taxon>Enterobacterales</taxon>
        <taxon>Erwiniaceae</taxon>
        <taxon>Erwinia</taxon>
    </lineage>
</organism>
<dbReference type="Proteomes" id="UP000018217">
    <property type="component" value="Unassembled WGS sequence"/>
</dbReference>
<protein>
    <submittedName>
        <fullName evidence="1">Uncharacterized protein</fullName>
    </submittedName>
</protein>
<gene>
    <name evidence="1" type="ORF">EPIR_0627</name>
</gene>
<accession>V5Z3Z9</accession>
<proteinExistence type="predicted"/>
<sequence length="422" mass="49103">MQFGWEMKQLFYNELLSIKTEINKLQQDKNNLKILGNIQEKLLEYHHWVECKCNTRKIRLNTLKRIKKNPANTKGISLQIKSSIDKNMVQLDELKELKLWLRNIGNSLPHLYYDKGSLRAYSYSVNSDNLKELSGDIHGKDGLNLELKSFRYAIDNGSKALLNDLTSIMRYGDLTLMDKEIPFIMEIKKSAACRVKANKQLKSMQEIHSYLEKDVSTTLRGGGIISQRVTMSEDEKSNKELFNKHFTDSKDTGYNFSKIENGLYCLSFYNGSKYQDNVDLLVIRELKKPAFFSLNQFKNEEDNSLFYPYPLLIDDPEIYTAFMLDFYSIYLFFDCEILNETAGNYKLEFSFITEKYLVEMRSKDGPLIYSHTFTKALVEFSSLNWAANQMFANYQIALDSYDAIIKKEFLINYNIGNTLSKG</sequence>
<reference evidence="1 2" key="1">
    <citation type="journal article" date="2013" name="Syst. Appl. Microbiol.">
        <title>Phylogenetic position and virulence apparatus of the pear flower necrosis pathogen Erwinia piriflorinigrans CFBP 5888T as assessed by comparative genomics.</title>
        <authorList>
            <person name="Smits T.H."/>
            <person name="Rezzonico F."/>
            <person name="Lopez M.M."/>
            <person name="Blom J."/>
            <person name="Goesmann A."/>
            <person name="Frey J.E."/>
            <person name="Duffy B."/>
        </authorList>
    </citation>
    <scope>NUCLEOTIDE SEQUENCE [LARGE SCALE GENOMIC DNA]</scope>
    <source>
        <strain evidence="2">CFBP5888</strain>
    </source>
</reference>
<dbReference type="EMBL" id="CAHS01000006">
    <property type="protein sequence ID" value="CCG85992.1"/>
    <property type="molecule type" value="Genomic_DNA"/>
</dbReference>
<evidence type="ECO:0000313" key="2">
    <source>
        <dbReference type="Proteomes" id="UP000018217"/>
    </source>
</evidence>
<name>V5Z3Z9_9GAMM</name>